<dbReference type="InterPro" id="IPR019500">
    <property type="entry name" value="Pep_S46"/>
</dbReference>
<dbReference type="STRING" id="742725.HMPREF9450_02265"/>
<organism evidence="8 9">
    <name type="scientific">Alistipes indistinctus YIT 12060</name>
    <dbReference type="NCBI Taxonomy" id="742725"/>
    <lineage>
        <taxon>Bacteria</taxon>
        <taxon>Pseudomonadati</taxon>
        <taxon>Bacteroidota</taxon>
        <taxon>Bacteroidia</taxon>
        <taxon>Bacteroidales</taxon>
        <taxon>Rikenellaceae</taxon>
        <taxon>Alistipes</taxon>
    </lineage>
</organism>
<keyword evidence="6 7" id="KW-0720">Serine protease</keyword>
<dbReference type="EC" id="3.4.14.-" evidence="7"/>
<evidence type="ECO:0000313" key="8">
    <source>
        <dbReference type="EMBL" id="EHB92216.1"/>
    </source>
</evidence>
<dbReference type="GO" id="GO:0070009">
    <property type="term" value="F:serine-type aminopeptidase activity"/>
    <property type="evidence" value="ECO:0007669"/>
    <property type="project" value="UniProtKB-UniRule"/>
</dbReference>
<dbReference type="SUPFAM" id="SSF50494">
    <property type="entry name" value="Trypsin-like serine proteases"/>
    <property type="match status" value="1"/>
</dbReference>
<dbReference type="HOGENOM" id="CLU_013776_0_0_10"/>
<dbReference type="InterPro" id="IPR043504">
    <property type="entry name" value="Peptidase_S1_PA_chymotrypsin"/>
</dbReference>
<dbReference type="PANTHER" id="PTHR38469">
    <property type="entry name" value="PERIPLASMIC PEPTIDASE SUBFAMILY S1B"/>
    <property type="match status" value="1"/>
</dbReference>
<evidence type="ECO:0000256" key="2">
    <source>
        <dbReference type="ARBA" id="ARBA00022438"/>
    </source>
</evidence>
<dbReference type="GeneID" id="92817066"/>
<accession>G5H9H9</accession>
<keyword evidence="9" id="KW-1185">Reference proteome</keyword>
<name>G5H9H9_9BACT</name>
<dbReference type="GO" id="GO:0006508">
    <property type="term" value="P:proteolysis"/>
    <property type="evidence" value="ECO:0007669"/>
    <property type="project" value="UniProtKB-KW"/>
</dbReference>
<dbReference type="OrthoDB" id="9805367at2"/>
<dbReference type="eggNOG" id="COG3591">
    <property type="taxonomic scope" value="Bacteria"/>
</dbReference>
<evidence type="ECO:0000256" key="5">
    <source>
        <dbReference type="ARBA" id="ARBA00022801"/>
    </source>
</evidence>
<dbReference type="EMBL" id="ADLD01000013">
    <property type="protein sequence ID" value="EHB92216.1"/>
    <property type="molecule type" value="Genomic_DNA"/>
</dbReference>
<dbReference type="Gene3D" id="2.40.10.10">
    <property type="entry name" value="Trypsin-like serine proteases"/>
    <property type="match status" value="1"/>
</dbReference>
<dbReference type="Proteomes" id="UP000006008">
    <property type="component" value="Unassembled WGS sequence"/>
</dbReference>
<dbReference type="MEROPS" id="S46.002"/>
<comment type="similarity">
    <text evidence="1 7">Belongs to the peptidase S46 family.</text>
</comment>
<dbReference type="GO" id="GO:0008239">
    <property type="term" value="F:dipeptidyl-peptidase activity"/>
    <property type="evidence" value="ECO:0007669"/>
    <property type="project" value="UniProtKB-UniRule"/>
</dbReference>
<evidence type="ECO:0000256" key="3">
    <source>
        <dbReference type="ARBA" id="ARBA00022670"/>
    </source>
</evidence>
<dbReference type="GO" id="GO:0043171">
    <property type="term" value="P:peptide catabolic process"/>
    <property type="evidence" value="ECO:0007669"/>
    <property type="project" value="UniProtKB-UniRule"/>
</dbReference>
<comment type="function">
    <text evidence="7">Catalyzes the removal of dipeptides from the N-terminus of oligopeptides.</text>
</comment>
<protein>
    <recommendedName>
        <fullName evidence="7">Dipeptidyl-peptidase</fullName>
        <ecNumber evidence="7">3.4.14.-</ecNumber>
    </recommendedName>
</protein>
<reference evidence="8 9" key="1">
    <citation type="submission" date="2011-08" db="EMBL/GenBank/DDBJ databases">
        <title>The Genome Sequence of Alistipes indistinctus YIT 12060.</title>
        <authorList>
            <consortium name="The Broad Institute Genome Sequencing Platform"/>
            <person name="Earl A."/>
            <person name="Ward D."/>
            <person name="Feldgarden M."/>
            <person name="Gevers D."/>
            <person name="Morotomi M."/>
            <person name="Young S.K."/>
            <person name="Zeng Q."/>
            <person name="Gargeya S."/>
            <person name="Fitzgerald M."/>
            <person name="Haas B."/>
            <person name="Abouelleil A."/>
            <person name="Alvarado L."/>
            <person name="Arachchi H.M."/>
            <person name="Berlin A."/>
            <person name="Brown A."/>
            <person name="Chapman S.B."/>
            <person name="Chen Z."/>
            <person name="Dunbar C."/>
            <person name="Freedman E."/>
            <person name="Gearin G."/>
            <person name="Gellesch M."/>
            <person name="Goldberg J."/>
            <person name="Griggs A."/>
            <person name="Gujja S."/>
            <person name="Heiman D."/>
            <person name="Howarth C."/>
            <person name="Larson L."/>
            <person name="Lui A."/>
            <person name="MacDonald P.J.P."/>
            <person name="Montmayeur A."/>
            <person name="Murphy C."/>
            <person name="Neiman D."/>
            <person name="Pearson M."/>
            <person name="Priest M."/>
            <person name="Roberts A."/>
            <person name="Saif S."/>
            <person name="Shea T."/>
            <person name="Shenoy N."/>
            <person name="Sisk P."/>
            <person name="Stolte C."/>
            <person name="Sykes S."/>
            <person name="Wortman J."/>
            <person name="Nusbaum C."/>
            <person name="Birren B."/>
        </authorList>
    </citation>
    <scope>NUCLEOTIDE SEQUENCE [LARGE SCALE GENOMIC DNA]</scope>
    <source>
        <strain evidence="8 9">YIT 12060</strain>
    </source>
</reference>
<dbReference type="PATRIC" id="fig|742725.3.peg.2333"/>
<dbReference type="Pfam" id="PF10459">
    <property type="entry name" value="Peptidase_S46"/>
    <property type="match status" value="1"/>
</dbReference>
<evidence type="ECO:0000256" key="1">
    <source>
        <dbReference type="ARBA" id="ARBA00010491"/>
    </source>
</evidence>
<keyword evidence="4 7" id="KW-0732">Signal</keyword>
<proteinExistence type="inferred from homology"/>
<gene>
    <name evidence="8" type="ORF">HMPREF9450_02265</name>
</gene>
<evidence type="ECO:0000313" key="9">
    <source>
        <dbReference type="Proteomes" id="UP000006008"/>
    </source>
</evidence>
<feature type="signal peptide" evidence="7">
    <location>
        <begin position="1"/>
        <end position="21"/>
    </location>
</feature>
<dbReference type="AlphaFoldDB" id="G5H9H9"/>
<comment type="caution">
    <text evidence="8">The sequence shown here is derived from an EMBL/GenBank/DDBJ whole genome shotgun (WGS) entry which is preliminary data.</text>
</comment>
<keyword evidence="3 7" id="KW-0645">Protease</keyword>
<evidence type="ECO:0000256" key="4">
    <source>
        <dbReference type="ARBA" id="ARBA00022729"/>
    </source>
</evidence>
<dbReference type="InterPro" id="IPR009003">
    <property type="entry name" value="Peptidase_S1_PA"/>
</dbReference>
<dbReference type="RefSeq" id="WP_009135071.1">
    <property type="nucleotide sequence ID" value="NZ_CP102250.1"/>
</dbReference>
<evidence type="ECO:0000256" key="6">
    <source>
        <dbReference type="ARBA" id="ARBA00022825"/>
    </source>
</evidence>
<keyword evidence="2 7" id="KW-0031">Aminopeptidase</keyword>
<dbReference type="PANTHER" id="PTHR38469:SF1">
    <property type="entry name" value="PERIPLASMIC PEPTIDASE SUBFAMILY S1B"/>
    <property type="match status" value="1"/>
</dbReference>
<feature type="chain" id="PRO_5023157298" description="Dipeptidyl-peptidase" evidence="7">
    <location>
        <begin position="22"/>
        <end position="699"/>
    </location>
</feature>
<evidence type="ECO:0000256" key="7">
    <source>
        <dbReference type="RuleBase" id="RU366067"/>
    </source>
</evidence>
<sequence length="699" mass="78890">MKKIVLLILALFCLKGVPALADEGMWVPALIQSRIKDMKAKGFKLTAEDIYSINRSSLKDAVLLFGSGCTGEVISDEGLFLTNHHCGYYFIGSHSSVEHDYLTNGFWAMNRSEELPNPGLTVSFLIRMEDVTDRALKGVGDEMPQAERDSMVKANAADVIAKATAGTHYEAAVEPFYYGNQYFLFVYEKFRDVRLVAAPPSAIGKFGGDTDNWMWPRHTGDFSMFRIYADKNNNPADYSKDNVPYRPRRSFTISTAGLKEGDFTMVYGNPGRTMQYVVSDAIDYAVNRGNPAKIKMRTMRLEIMNAEQAKDPATRIAYAAKNARVSNQWKKWQGESKGLARLGTLDKKRAFEAQFTAWAADKPLYRDVLPKLRALYAELAPYAFARDYYQEAYQAIEMTQFAQNAAKGIFKPDAEKAGDGFFKNYSQTIDRLSTQAVLGEYVKNVPAEWTPAYFLEAVQKAGGVDRYVDELFEQSNFSTIEKYKALASADSATKAAALQNDPALLLAEAFNTFYNTKVDGTYKRLNTEINTLYRLYMKGLMEMQPDRTFFPDANLTLRVAYGTVEGYSPVDAVYYEPFSTIDGIMEKDNPDIYDYNIPQRLRDLYRTKEYGRWNVDGSVPVCFLATNHTTGGNSGSPVLNGRGQLVGINFDRTWESTMSDYEFDVVKCRNIIVDIRYVLFVIDRIGNAGYLLDEMRFAK</sequence>
<keyword evidence="5 7" id="KW-0378">Hydrolase</keyword>